<reference evidence="3 4" key="1">
    <citation type="submission" date="2018-11" db="EMBL/GenBank/DDBJ databases">
        <title>Genome sequence of Saitozyma podzolica DSM 27192.</title>
        <authorList>
            <person name="Aliyu H."/>
            <person name="Gorte O."/>
            <person name="Ochsenreither K."/>
        </authorList>
    </citation>
    <scope>NUCLEOTIDE SEQUENCE [LARGE SCALE GENOMIC DNA]</scope>
    <source>
        <strain evidence="3 4">DSM 27192</strain>
    </source>
</reference>
<feature type="domain" description="Alpha-L-rhamnosidase six-hairpin glycosidase" evidence="1">
    <location>
        <begin position="206"/>
        <end position="522"/>
    </location>
</feature>
<proteinExistence type="predicted"/>
<dbReference type="InterPro" id="IPR012341">
    <property type="entry name" value="6hp_glycosidase-like_sf"/>
</dbReference>
<comment type="caution">
    <text evidence="3">The sequence shown here is derived from an EMBL/GenBank/DDBJ whole genome shotgun (WGS) entry which is preliminary data.</text>
</comment>
<dbReference type="InterPro" id="IPR049164">
    <property type="entry name" value="Glyco_hydro_78_N"/>
</dbReference>
<dbReference type="OrthoDB" id="10036721at2759"/>
<feature type="domain" description="Glycosyl hydrolase family 78 alpha-rhamnosidase N-terminal" evidence="2">
    <location>
        <begin position="39"/>
        <end position="180"/>
    </location>
</feature>
<name>A0A427YD55_9TREE</name>
<evidence type="ECO:0000313" key="4">
    <source>
        <dbReference type="Proteomes" id="UP000279259"/>
    </source>
</evidence>
<dbReference type="InterPro" id="IPR035396">
    <property type="entry name" value="Bac_rhamnosid6H"/>
</dbReference>
<organism evidence="3 4">
    <name type="scientific">Saitozyma podzolica</name>
    <dbReference type="NCBI Taxonomy" id="1890683"/>
    <lineage>
        <taxon>Eukaryota</taxon>
        <taxon>Fungi</taxon>
        <taxon>Dikarya</taxon>
        <taxon>Basidiomycota</taxon>
        <taxon>Agaricomycotina</taxon>
        <taxon>Tremellomycetes</taxon>
        <taxon>Tremellales</taxon>
        <taxon>Trimorphomycetaceae</taxon>
        <taxon>Saitozyma</taxon>
    </lineage>
</organism>
<dbReference type="Pfam" id="PF17389">
    <property type="entry name" value="Bac_rhamnosid6H"/>
    <property type="match status" value="1"/>
</dbReference>
<dbReference type="GO" id="GO:0005975">
    <property type="term" value="P:carbohydrate metabolic process"/>
    <property type="evidence" value="ECO:0007669"/>
    <property type="project" value="InterPro"/>
</dbReference>
<dbReference type="Proteomes" id="UP000279259">
    <property type="component" value="Unassembled WGS sequence"/>
</dbReference>
<dbReference type="EMBL" id="RSCD01000015">
    <property type="protein sequence ID" value="RSH88884.1"/>
    <property type="molecule type" value="Genomic_DNA"/>
</dbReference>
<dbReference type="PANTHER" id="PTHR34987:SF4">
    <property type="entry name" value="ALPHA-L-RHAMNOSIDASE C-TERMINAL DOMAIN-CONTAINING PROTEIN"/>
    <property type="match status" value="1"/>
</dbReference>
<keyword evidence="4" id="KW-1185">Reference proteome</keyword>
<evidence type="ECO:0000259" key="1">
    <source>
        <dbReference type="Pfam" id="PF17389"/>
    </source>
</evidence>
<dbReference type="InterPro" id="IPR008928">
    <property type="entry name" value="6-hairpin_glycosidase_sf"/>
</dbReference>
<gene>
    <name evidence="3" type="ORF">EHS25_002546</name>
</gene>
<dbReference type="SUPFAM" id="SSF48208">
    <property type="entry name" value="Six-hairpin glycosidases"/>
    <property type="match status" value="1"/>
</dbReference>
<dbReference type="AlphaFoldDB" id="A0A427YD55"/>
<protein>
    <submittedName>
        <fullName evidence="3">Uncharacterized protein</fullName>
    </submittedName>
</protein>
<accession>A0A427YD55</accession>
<dbReference type="Gene3D" id="1.50.10.10">
    <property type="match status" value="1"/>
</dbReference>
<evidence type="ECO:0000313" key="3">
    <source>
        <dbReference type="EMBL" id="RSH88884.1"/>
    </source>
</evidence>
<dbReference type="PANTHER" id="PTHR34987">
    <property type="entry name" value="C, PUTATIVE (AFU_ORTHOLOGUE AFUA_3G02880)-RELATED"/>
    <property type="match status" value="1"/>
</dbReference>
<dbReference type="Pfam" id="PF21104">
    <property type="entry name" value="Glyco_hydro_78_N"/>
    <property type="match status" value="1"/>
</dbReference>
<sequence>MTKPAVYRNAGDLLPPPIARFVDVAESCKPELISTPEKPVGLIDAEKDEKALLGWKAVSRGSVEDMEVLKTGDSVIIDFGGHRTGYFSFDLQSYKFATHPADAPCRLRLVFGEILSDVAEEFEPYKSWMCKSWLPDEIITVDWLPQPVKIARRHAFRYVRIEVVAVSMHYGVRIENPIAHAVTSCTASVPPLSFASAGSEISDEDKTVLRRIDEVALRTLRNCMQTVYEDGPRRDMRLWIGDLRLQALANYKTFQDTLLAKRCLYLFAGTPFHEDGRLAATVYEHPQVTSGGQSIVDFTLIYAAALLDYVEFSGDKDTGKDLFSVALRQAEIAVGRTNSEWVYHVENIGGMTDFGAWHFVDWEPTLDKVTSIHCIIIFSLKSLLSLSKLLGLPVPTISTPTSSSVPITEVIEKMTASALATMYDPSLGLFVSGPKKQISWASNAWAVMAGVAPSQEVAADALRRTYQHPDTVIAMTPYLHHYLVEAFVKAGLKDLAVKHIKGYWGSMVTAGAETFWEAWNPKLPTVSPYQDFHINS</sequence>
<evidence type="ECO:0000259" key="2">
    <source>
        <dbReference type="Pfam" id="PF21104"/>
    </source>
</evidence>
<dbReference type="GO" id="GO:0003824">
    <property type="term" value="F:catalytic activity"/>
    <property type="evidence" value="ECO:0007669"/>
    <property type="project" value="UniProtKB-ARBA"/>
</dbReference>